<dbReference type="EC" id="2.6.1.52" evidence="3"/>
<dbReference type="InterPro" id="IPR006271">
    <property type="entry name" value="Pser_aminoTfrase_methanosarc"/>
</dbReference>
<evidence type="ECO:0000313" key="4">
    <source>
        <dbReference type="Proteomes" id="UP000515971"/>
    </source>
</evidence>
<evidence type="ECO:0000313" key="3">
    <source>
        <dbReference type="EMBL" id="QNN67355.1"/>
    </source>
</evidence>
<keyword evidence="3" id="KW-0808">Transferase</keyword>
<gene>
    <name evidence="3" type="ORF">H9L13_12255</name>
</gene>
<dbReference type="PANTHER" id="PTHR21152">
    <property type="entry name" value="AMINOTRANSFERASE CLASS V"/>
    <property type="match status" value="1"/>
</dbReference>
<dbReference type="Gene3D" id="3.90.1150.10">
    <property type="entry name" value="Aspartate Aminotransferase, domain 1"/>
    <property type="match status" value="1"/>
</dbReference>
<dbReference type="GO" id="GO:0004648">
    <property type="term" value="F:O-phospho-L-serine:2-oxoglutarate aminotransferase activity"/>
    <property type="evidence" value="ECO:0007669"/>
    <property type="project" value="UniProtKB-EC"/>
</dbReference>
<organism evidence="3 4">
    <name type="scientific">Sphingomonas lutea</name>
    <dbReference type="NCBI Taxonomy" id="1045317"/>
    <lineage>
        <taxon>Bacteria</taxon>
        <taxon>Pseudomonadati</taxon>
        <taxon>Pseudomonadota</taxon>
        <taxon>Alphaproteobacteria</taxon>
        <taxon>Sphingomonadales</taxon>
        <taxon>Sphingomonadaceae</taxon>
        <taxon>Sphingomonas</taxon>
    </lineage>
</organism>
<name>A0A7G9SHN0_9SPHN</name>
<evidence type="ECO:0000256" key="1">
    <source>
        <dbReference type="ARBA" id="ARBA00001933"/>
    </source>
</evidence>
<proteinExistence type="predicted"/>
<dbReference type="Proteomes" id="UP000515971">
    <property type="component" value="Chromosome"/>
</dbReference>
<dbReference type="Gene3D" id="3.40.640.10">
    <property type="entry name" value="Type I PLP-dependent aspartate aminotransferase-like (Major domain)"/>
    <property type="match status" value="1"/>
</dbReference>
<dbReference type="CDD" id="cd01494">
    <property type="entry name" value="AAT_I"/>
    <property type="match status" value="1"/>
</dbReference>
<dbReference type="AlphaFoldDB" id="A0A7G9SHN0"/>
<dbReference type="NCBIfam" id="TIGR01365">
    <property type="entry name" value="serC_2"/>
    <property type="match status" value="1"/>
</dbReference>
<keyword evidence="2" id="KW-0663">Pyridoxal phosphate</keyword>
<keyword evidence="4" id="KW-1185">Reference proteome</keyword>
<protein>
    <submittedName>
        <fullName evidence="3">Phosphoserine transaminase</fullName>
        <ecNumber evidence="3">2.6.1.52</ecNumber>
    </submittedName>
</protein>
<dbReference type="InterPro" id="IPR015422">
    <property type="entry name" value="PyrdxlP-dep_Trfase_small"/>
</dbReference>
<dbReference type="NCBIfam" id="NF002841">
    <property type="entry name" value="PRK03080.1-2"/>
    <property type="match status" value="1"/>
</dbReference>
<dbReference type="KEGG" id="slut:H9L13_12255"/>
<dbReference type="GO" id="GO:0006564">
    <property type="term" value="P:L-serine biosynthetic process"/>
    <property type="evidence" value="ECO:0007669"/>
    <property type="project" value="InterPro"/>
</dbReference>
<dbReference type="PANTHER" id="PTHR21152:SF40">
    <property type="entry name" value="ALANINE--GLYOXYLATE AMINOTRANSFERASE"/>
    <property type="match status" value="1"/>
</dbReference>
<keyword evidence="3" id="KW-0032">Aminotransferase</keyword>
<dbReference type="EMBL" id="CP060718">
    <property type="protein sequence ID" value="QNN67355.1"/>
    <property type="molecule type" value="Genomic_DNA"/>
</dbReference>
<evidence type="ECO:0000256" key="2">
    <source>
        <dbReference type="ARBA" id="ARBA00022898"/>
    </source>
</evidence>
<sequence>MSREVTAVKRFAGDEITHFPSVVQRSIAEKVILSRHRLRACAKPLQPSAGHAVPTRRVLSGRRADLVERPAALPARPYFSSGPCAKPPGWRLDLLDTASLGRSHRGAAGKPRLAEAIERTHALLQLPADYRLGIVPASDTGAMEMAMWSLLGTRPVTMLAWESFGAGWVTDAVKQLGLDAEVRTADYGEISDLGGIAPDRDLVFTWNGTTSGVRVPDAKWISSDRTGLSICDATSAAFAQPIDWSKIDVGTFSWQKALGGEAAHGMIVLSPRAIERLQSTPAPRPLPKIFRLTKSGKLIDGVFRGETINTPSMLAVEDWLVALDWAEGIGGLDALIARADANAAALDLWVQSSNWIDHLVSDAAIRSNTSVCLQFVDRSDPVANAARQKALVKLLEQEGAAFDIGAYRDAPPGLRIWCGATVDTADIQALGPWLDWGWEETGK</sequence>
<dbReference type="InterPro" id="IPR015421">
    <property type="entry name" value="PyrdxlP-dep_Trfase_major"/>
</dbReference>
<dbReference type="GO" id="GO:0008453">
    <property type="term" value="F:alanine-glyoxylate transaminase activity"/>
    <property type="evidence" value="ECO:0007669"/>
    <property type="project" value="TreeGrafter"/>
</dbReference>
<dbReference type="GO" id="GO:0004760">
    <property type="term" value="F:L-serine-pyruvate transaminase activity"/>
    <property type="evidence" value="ECO:0007669"/>
    <property type="project" value="TreeGrafter"/>
</dbReference>
<dbReference type="InterPro" id="IPR015424">
    <property type="entry name" value="PyrdxlP-dep_Trfase"/>
</dbReference>
<dbReference type="GO" id="GO:0019265">
    <property type="term" value="P:glycine biosynthetic process, by transamination of glyoxylate"/>
    <property type="evidence" value="ECO:0007669"/>
    <property type="project" value="TreeGrafter"/>
</dbReference>
<reference evidence="3 4" key="1">
    <citation type="submission" date="2020-08" db="EMBL/GenBank/DDBJ databases">
        <title>Genome sequence of Sphingomonas lutea KCTC 23642T.</title>
        <authorList>
            <person name="Hyun D.-W."/>
            <person name="Bae J.-W."/>
        </authorList>
    </citation>
    <scope>NUCLEOTIDE SEQUENCE [LARGE SCALE GENOMIC DNA]</scope>
    <source>
        <strain evidence="3 4">KCTC 23642</strain>
    </source>
</reference>
<accession>A0A7G9SHN0</accession>
<dbReference type="SUPFAM" id="SSF53383">
    <property type="entry name" value="PLP-dependent transferases"/>
    <property type="match status" value="1"/>
</dbReference>
<comment type="cofactor">
    <cofactor evidence="1">
        <name>pyridoxal 5'-phosphate</name>
        <dbReference type="ChEBI" id="CHEBI:597326"/>
    </cofactor>
</comment>